<organism evidence="1 2">
    <name type="scientific">Corallincola luteus</name>
    <dbReference type="NCBI Taxonomy" id="1775177"/>
    <lineage>
        <taxon>Bacteria</taxon>
        <taxon>Pseudomonadati</taxon>
        <taxon>Pseudomonadota</taxon>
        <taxon>Gammaproteobacteria</taxon>
        <taxon>Alteromonadales</taxon>
        <taxon>Psychromonadaceae</taxon>
        <taxon>Corallincola</taxon>
    </lineage>
</organism>
<protein>
    <recommendedName>
        <fullName evidence="3">NAD(P)-binding domain-containing protein</fullName>
    </recommendedName>
</protein>
<dbReference type="Gene3D" id="3.40.50.720">
    <property type="entry name" value="NAD(P)-binding Rossmann-like Domain"/>
    <property type="match status" value="1"/>
</dbReference>
<proteinExistence type="predicted"/>
<gene>
    <name evidence="1" type="ORF">EZV61_02480</name>
</gene>
<comment type="caution">
    <text evidence="1">The sequence shown here is derived from an EMBL/GenBank/DDBJ whole genome shotgun (WGS) entry which is preliminary data.</text>
</comment>
<name>A0ABY2ANT2_9GAMM</name>
<keyword evidence="2" id="KW-1185">Reference proteome</keyword>
<dbReference type="SUPFAM" id="SSF51735">
    <property type="entry name" value="NAD(P)-binding Rossmann-fold domains"/>
    <property type="match status" value="1"/>
</dbReference>
<dbReference type="RefSeq" id="WP_131414217.1">
    <property type="nucleotide sequence ID" value="NZ_SJXE01000001.1"/>
</dbReference>
<accession>A0ABY2ANT2</accession>
<dbReference type="PANTHER" id="PTHR14097:SF7">
    <property type="entry name" value="OXIDOREDUCTASE HTATIP2"/>
    <property type="match status" value="1"/>
</dbReference>
<dbReference type="EMBL" id="SJXE01000001">
    <property type="protein sequence ID" value="TCI04856.1"/>
    <property type="molecule type" value="Genomic_DNA"/>
</dbReference>
<evidence type="ECO:0008006" key="3">
    <source>
        <dbReference type="Google" id="ProtNLM"/>
    </source>
</evidence>
<reference evidence="1 2" key="1">
    <citation type="submission" date="2019-02" db="EMBL/GenBank/DDBJ databases">
        <title>Corallincola luteus sp. nov., a marine bacterium isolated from surface sediment of Bohai Sea in China.</title>
        <authorList>
            <person name="Ren Q."/>
        </authorList>
    </citation>
    <scope>NUCLEOTIDE SEQUENCE [LARGE SCALE GENOMIC DNA]</scope>
    <source>
        <strain evidence="1 2">DASS28</strain>
    </source>
</reference>
<dbReference type="PANTHER" id="PTHR14097">
    <property type="entry name" value="OXIDOREDUCTASE HTATIP2"/>
    <property type="match status" value="1"/>
</dbReference>
<sequence>MRILLFGASGFIGGQLAANLLADSRIAALICPQRQKLSHNLSLAENDRLQRPVIDFNQIPANLFNADKKLSSIDWLLLCLGTHSGHAGSYQQVDLGYTVKIATLAREAGIENCLLVSSTLASATSLSPYLRCKGQAEQALVALNFDRLGIFQPGPLTGRPALRWSEKLGTPLLSLAAKLSGGIRSPFAPVAGKQVAASITQQVLQPDFSGVKRFRTADMLAGCWDN</sequence>
<dbReference type="Proteomes" id="UP000292554">
    <property type="component" value="Unassembled WGS sequence"/>
</dbReference>
<dbReference type="InterPro" id="IPR036291">
    <property type="entry name" value="NAD(P)-bd_dom_sf"/>
</dbReference>
<evidence type="ECO:0000313" key="1">
    <source>
        <dbReference type="EMBL" id="TCI04856.1"/>
    </source>
</evidence>
<evidence type="ECO:0000313" key="2">
    <source>
        <dbReference type="Proteomes" id="UP000292554"/>
    </source>
</evidence>